<evidence type="ECO:0000259" key="6">
    <source>
        <dbReference type="PROSITE" id="PS50835"/>
    </source>
</evidence>
<reference evidence="7" key="2">
    <citation type="submission" date="2025-09" db="UniProtKB">
        <authorList>
            <consortium name="Ensembl"/>
        </authorList>
    </citation>
    <scope>IDENTIFICATION</scope>
</reference>
<feature type="chain" id="PRO_5018376285" description="Interleukin-12 subunit beta" evidence="5">
    <location>
        <begin position="19"/>
        <end position="308"/>
    </location>
</feature>
<keyword evidence="1 5" id="KW-0732">Signal</keyword>
<keyword evidence="4 5" id="KW-0393">Immunoglobulin domain</keyword>
<dbReference type="SUPFAM" id="SSF48726">
    <property type="entry name" value="Immunoglobulin"/>
    <property type="match status" value="1"/>
</dbReference>
<dbReference type="GO" id="GO:0005125">
    <property type="term" value="F:cytokine activity"/>
    <property type="evidence" value="ECO:0007669"/>
    <property type="project" value="UniProtKB-KW"/>
</dbReference>
<evidence type="ECO:0000256" key="3">
    <source>
        <dbReference type="ARBA" id="ARBA00023180"/>
    </source>
</evidence>
<dbReference type="AlphaFoldDB" id="A0A3Q4B8M3"/>
<name>A0A3Q4B8M3_MOLML</name>
<dbReference type="PANTHER" id="PTHR48485">
    <property type="entry name" value="INTERLEUKIN-12 SUBUNIT BETA-RELATED"/>
    <property type="match status" value="1"/>
</dbReference>
<dbReference type="GO" id="GO:0004896">
    <property type="term" value="F:cytokine receptor activity"/>
    <property type="evidence" value="ECO:0007669"/>
    <property type="project" value="UniProtKB-UniRule"/>
</dbReference>
<dbReference type="InterPro" id="IPR013783">
    <property type="entry name" value="Ig-like_fold"/>
</dbReference>
<dbReference type="Pfam" id="PF10420">
    <property type="entry name" value="IL12p40_C"/>
    <property type="match status" value="1"/>
</dbReference>
<dbReference type="InterPro" id="IPR007110">
    <property type="entry name" value="Ig-like_dom"/>
</dbReference>
<feature type="domain" description="Ig-like" evidence="6">
    <location>
        <begin position="42"/>
        <end position="102"/>
    </location>
</feature>
<keyword evidence="8" id="KW-1185">Reference proteome</keyword>
<protein>
    <recommendedName>
        <fullName evidence="5">Interleukin-12 subunit beta</fullName>
        <shortName evidence="5">IL-12B</shortName>
    </recommendedName>
    <alternativeName>
        <fullName evidence="5">Cytotoxic lymphocyte maturation factor 40 kDa subunit</fullName>
    </alternativeName>
    <alternativeName>
        <fullName evidence="5">IL-12 subunit p40</fullName>
    </alternativeName>
</protein>
<dbReference type="PANTHER" id="PTHR48485:SF4">
    <property type="entry name" value="INTERLEUKIN-12 SUBUNIT BETA"/>
    <property type="match status" value="1"/>
</dbReference>
<dbReference type="InterPro" id="IPR015528">
    <property type="entry name" value="IL-12_beta"/>
</dbReference>
<comment type="similarity">
    <text evidence="5">Belongs to the IL-12B family.</text>
</comment>
<keyword evidence="5" id="KW-0964">Secreted</keyword>
<keyword evidence="2" id="KW-1015">Disulfide bond</keyword>
<dbReference type="PRINTS" id="PR01928">
    <property type="entry name" value="INTRLEUKN12B"/>
</dbReference>
<dbReference type="InterPro" id="IPR036179">
    <property type="entry name" value="Ig-like_dom_sf"/>
</dbReference>
<keyword evidence="5" id="KW-0202">Cytokine</keyword>
<dbReference type="STRING" id="94237.ENSMMOP00000014340"/>
<evidence type="ECO:0000313" key="8">
    <source>
        <dbReference type="Proteomes" id="UP000261620"/>
    </source>
</evidence>
<dbReference type="Proteomes" id="UP000261620">
    <property type="component" value="Unplaced"/>
</dbReference>
<dbReference type="InterPro" id="IPR050676">
    <property type="entry name" value="IL-12"/>
</dbReference>
<dbReference type="Gene3D" id="2.60.40.10">
    <property type="entry name" value="Immunoglobulins"/>
    <property type="match status" value="3"/>
</dbReference>
<dbReference type="Ensembl" id="ENSMMOT00000014575.1">
    <property type="protein sequence ID" value="ENSMMOP00000014340.1"/>
    <property type="gene ID" value="ENSMMOG00000010979.1"/>
</dbReference>
<feature type="signal peptide" evidence="5">
    <location>
        <begin position="1"/>
        <end position="18"/>
    </location>
</feature>
<comment type="subcellular location">
    <subcellularLocation>
        <location evidence="5">Secreted</location>
    </subcellularLocation>
</comment>
<dbReference type="SUPFAM" id="SSF49265">
    <property type="entry name" value="Fibronectin type III"/>
    <property type="match status" value="1"/>
</dbReference>
<dbReference type="InterPro" id="IPR036116">
    <property type="entry name" value="FN3_sf"/>
</dbReference>
<gene>
    <name evidence="5" type="primary">IL12B</name>
</gene>
<evidence type="ECO:0000256" key="5">
    <source>
        <dbReference type="RuleBase" id="RU281113"/>
    </source>
</evidence>
<evidence type="ECO:0000256" key="1">
    <source>
        <dbReference type="ARBA" id="ARBA00022729"/>
    </source>
</evidence>
<reference evidence="7" key="1">
    <citation type="submission" date="2025-08" db="UniProtKB">
        <authorList>
            <consortium name="Ensembl"/>
        </authorList>
    </citation>
    <scope>IDENTIFICATION</scope>
</reference>
<dbReference type="GO" id="GO:0005615">
    <property type="term" value="C:extracellular space"/>
    <property type="evidence" value="ECO:0007669"/>
    <property type="project" value="UniProtKB-KW"/>
</dbReference>
<dbReference type="OMA" id="SWEKPCT"/>
<evidence type="ECO:0000313" key="7">
    <source>
        <dbReference type="Ensembl" id="ENSMMOP00000014340.1"/>
    </source>
</evidence>
<evidence type="ECO:0000256" key="4">
    <source>
        <dbReference type="ARBA" id="ARBA00023319"/>
    </source>
</evidence>
<comment type="subunit">
    <text evidence="5">Heterodimer with IL12A; disulfide-linked. The heterodimer is known as interleukin IL-12.</text>
</comment>
<sequence length="308" mass="35127">MNSLFLVALYGALCYATANSNKDKIETLMDNVVVLRVPHGVGTQMYIPLTCGEAYQHQSVFWKKDGMELKPALQGNQVKVLVEEMDGGNYTCHLSTDGQYLNHTVILVQLDPDNRTVILKEKSPEEGHIHCSAHNYTGSFHCSWTRTSFRSNAAVLLVKAERNWEKIPCELDADGSGVHCQDDNCPYKEEQHRIILTVYIHSYSRLEAYTKAFFLREIVRPGELSNLHSSDGKVFSWSYPDSWEKPCTFFGLHFQVKVVHHGFTCDSREHRLVITNFEVKIKTKKYVFCARAQDKYTSGPFGPWSSCM</sequence>
<accession>A0A3Q4B8M3</accession>
<dbReference type="InterPro" id="IPR019482">
    <property type="entry name" value="IL-12_beta_cen-dom"/>
</dbReference>
<dbReference type="PROSITE" id="PS50835">
    <property type="entry name" value="IG_LIKE"/>
    <property type="match status" value="1"/>
</dbReference>
<keyword evidence="3 5" id="KW-0325">Glycoprotein</keyword>
<evidence type="ECO:0000256" key="2">
    <source>
        <dbReference type="ARBA" id="ARBA00023157"/>
    </source>
</evidence>
<dbReference type="PIRSF" id="PIRSF038007">
    <property type="entry name" value="IL_12_beta"/>
    <property type="match status" value="1"/>
</dbReference>
<proteinExistence type="inferred from homology"/>
<organism evidence="7 8">
    <name type="scientific">Mola mola</name>
    <name type="common">Ocean sunfish</name>
    <name type="synonym">Tetraodon mola</name>
    <dbReference type="NCBI Taxonomy" id="94237"/>
    <lineage>
        <taxon>Eukaryota</taxon>
        <taxon>Metazoa</taxon>
        <taxon>Chordata</taxon>
        <taxon>Craniata</taxon>
        <taxon>Vertebrata</taxon>
        <taxon>Euteleostomi</taxon>
        <taxon>Actinopterygii</taxon>
        <taxon>Neopterygii</taxon>
        <taxon>Teleostei</taxon>
        <taxon>Neoteleostei</taxon>
        <taxon>Acanthomorphata</taxon>
        <taxon>Eupercaria</taxon>
        <taxon>Tetraodontiformes</taxon>
        <taxon>Molidae</taxon>
        <taxon>Mola</taxon>
    </lineage>
</organism>